<dbReference type="SUPFAM" id="SSF53901">
    <property type="entry name" value="Thiolase-like"/>
    <property type="match status" value="2"/>
</dbReference>
<accession>A0ABW0XBF5</accession>
<dbReference type="CDD" id="cd00834">
    <property type="entry name" value="KAS_I_II"/>
    <property type="match status" value="1"/>
</dbReference>
<dbReference type="InterPro" id="IPR014031">
    <property type="entry name" value="Ketoacyl_synth_C"/>
</dbReference>
<dbReference type="NCBIfam" id="NF005589">
    <property type="entry name" value="PRK07314.1"/>
    <property type="match status" value="1"/>
</dbReference>
<dbReference type="PANTHER" id="PTHR11712:SF347">
    <property type="entry name" value="BETA KETOACYL-ACYL CARRIER PROTEIN SYNTHASE"/>
    <property type="match status" value="1"/>
</dbReference>
<protein>
    <submittedName>
        <fullName evidence="6">Beta-ketoacyl-[acyl-carrier-protein] synthase family protein</fullName>
    </submittedName>
</protein>
<dbReference type="InterPro" id="IPR016039">
    <property type="entry name" value="Thiolase-like"/>
</dbReference>
<dbReference type="RefSeq" id="WP_380228839.1">
    <property type="nucleotide sequence ID" value="NZ_JBHSOF010000052.1"/>
</dbReference>
<keyword evidence="3" id="KW-0012">Acyltransferase</keyword>
<dbReference type="Gene3D" id="3.40.47.10">
    <property type="match status" value="1"/>
</dbReference>
<dbReference type="Pfam" id="PF00109">
    <property type="entry name" value="ketoacyl-synt"/>
    <property type="match status" value="1"/>
</dbReference>
<proteinExistence type="inferred from homology"/>
<sequence length="409" mass="41258">MTAGRQPAGVVVTGLGLVTAAGQGADATWKAVTAGRPTARTCSELDGLGVDFACRLADFEPAARLGAALVRRTDRYAQLALVAADEALRTAGLEPAGWDGARVGVVMGTAFGGITTLEEQTYRLAREERVSAVTIPMFLPNVLAGQISLRWQARGPSMTVGTACASGATAIGVGADLLRTGACDIVLAGGAEAPVSRLLAAAFARMGALSSRRSEPARASRPFDADRDGFVLGEGAAVLVLEREADARARGATALARIAGYGASADAHHLTSPHPQGAGLEAAVRAALRQAGASPADVDHVNAHATSTPQGDLAEAGLLARLFAGGVSVTSAKGALGHTLGAAGAIEAALTVLAIVEQTVPPTANLDRPDPRVDLDLVTGTPRPQRIRLALSASSGFGGQNAVLALAPA</sequence>
<gene>
    <name evidence="6" type="ORF">ACFP3U_29865</name>
</gene>
<evidence type="ECO:0000313" key="6">
    <source>
        <dbReference type="EMBL" id="MFC5667160.1"/>
    </source>
</evidence>
<evidence type="ECO:0000256" key="2">
    <source>
        <dbReference type="ARBA" id="ARBA00022679"/>
    </source>
</evidence>
<dbReference type="PANTHER" id="PTHR11712">
    <property type="entry name" value="POLYKETIDE SYNTHASE-RELATED"/>
    <property type="match status" value="1"/>
</dbReference>
<evidence type="ECO:0000256" key="3">
    <source>
        <dbReference type="ARBA" id="ARBA00023315"/>
    </source>
</evidence>
<dbReference type="InterPro" id="IPR020841">
    <property type="entry name" value="PKS_Beta-ketoAc_synthase_dom"/>
</dbReference>
<keyword evidence="2 4" id="KW-0808">Transferase</keyword>
<dbReference type="InterPro" id="IPR014030">
    <property type="entry name" value="Ketoacyl_synth_N"/>
</dbReference>
<feature type="domain" description="Ketosynthase family 3 (KS3)" evidence="5">
    <location>
        <begin position="7"/>
        <end position="408"/>
    </location>
</feature>
<dbReference type="Pfam" id="PF02801">
    <property type="entry name" value="Ketoacyl-synt_C"/>
    <property type="match status" value="1"/>
</dbReference>
<evidence type="ECO:0000256" key="4">
    <source>
        <dbReference type="RuleBase" id="RU003694"/>
    </source>
</evidence>
<evidence type="ECO:0000313" key="7">
    <source>
        <dbReference type="Proteomes" id="UP001595975"/>
    </source>
</evidence>
<evidence type="ECO:0000259" key="5">
    <source>
        <dbReference type="PROSITE" id="PS52004"/>
    </source>
</evidence>
<keyword evidence="7" id="KW-1185">Reference proteome</keyword>
<dbReference type="InterPro" id="IPR000794">
    <property type="entry name" value="Beta-ketoacyl_synthase"/>
</dbReference>
<comment type="caution">
    <text evidence="6">The sequence shown here is derived from an EMBL/GenBank/DDBJ whole genome shotgun (WGS) entry which is preliminary data.</text>
</comment>
<dbReference type="EMBL" id="JBHSOF010000052">
    <property type="protein sequence ID" value="MFC5667160.1"/>
    <property type="molecule type" value="Genomic_DNA"/>
</dbReference>
<organism evidence="6 7">
    <name type="scientific">Kitasatospora misakiensis</name>
    <dbReference type="NCBI Taxonomy" id="67330"/>
    <lineage>
        <taxon>Bacteria</taxon>
        <taxon>Bacillati</taxon>
        <taxon>Actinomycetota</taxon>
        <taxon>Actinomycetes</taxon>
        <taxon>Kitasatosporales</taxon>
        <taxon>Streptomycetaceae</taxon>
        <taxon>Kitasatospora</taxon>
    </lineage>
</organism>
<dbReference type="PROSITE" id="PS00606">
    <property type="entry name" value="KS3_1"/>
    <property type="match status" value="1"/>
</dbReference>
<dbReference type="PROSITE" id="PS52004">
    <property type="entry name" value="KS3_2"/>
    <property type="match status" value="1"/>
</dbReference>
<dbReference type="InterPro" id="IPR018201">
    <property type="entry name" value="Ketoacyl_synth_AS"/>
</dbReference>
<comment type="similarity">
    <text evidence="1 4">Belongs to the thiolase-like superfamily. Beta-ketoacyl-ACP synthases family.</text>
</comment>
<name>A0ABW0XBF5_9ACTN</name>
<dbReference type="SMART" id="SM00825">
    <property type="entry name" value="PKS_KS"/>
    <property type="match status" value="1"/>
</dbReference>
<evidence type="ECO:0000256" key="1">
    <source>
        <dbReference type="ARBA" id="ARBA00008467"/>
    </source>
</evidence>
<reference evidence="7" key="1">
    <citation type="journal article" date="2019" name="Int. J. Syst. Evol. Microbiol.">
        <title>The Global Catalogue of Microorganisms (GCM) 10K type strain sequencing project: providing services to taxonomists for standard genome sequencing and annotation.</title>
        <authorList>
            <consortium name="The Broad Institute Genomics Platform"/>
            <consortium name="The Broad Institute Genome Sequencing Center for Infectious Disease"/>
            <person name="Wu L."/>
            <person name="Ma J."/>
        </authorList>
    </citation>
    <scope>NUCLEOTIDE SEQUENCE [LARGE SCALE GENOMIC DNA]</scope>
    <source>
        <strain evidence="7">CGMCC 4.1437</strain>
    </source>
</reference>
<dbReference type="Proteomes" id="UP001595975">
    <property type="component" value="Unassembled WGS sequence"/>
</dbReference>